<accession>A0A934S9J1</accession>
<proteinExistence type="predicted"/>
<feature type="chain" id="PRO_5037863677" evidence="1">
    <location>
        <begin position="20"/>
        <end position="232"/>
    </location>
</feature>
<evidence type="ECO:0000259" key="2">
    <source>
        <dbReference type="Pfam" id="PF14498"/>
    </source>
</evidence>
<sequence length="232" mass="25902">MPMFRTALLLSAATLVASADEPKTLQGVPKDWDGAVKIGPAQILDTPELTTIRISTEPADGKTDTKTEPIEFKIEWKNEKPDLESFQRTLNTKQSMTTSGHRSGMTSITRELVYSSEYKALLIHLQADQPGALTFTTSFVTDGKLTAVDRLETQWQGNKTDQKARVWVIPFESEVYNKGGVQTIPGEGEALIILNADGENTYKTLADRFDPGHPHPNPWQIWQEFLKARKTD</sequence>
<evidence type="ECO:0000313" key="4">
    <source>
        <dbReference type="Proteomes" id="UP000603141"/>
    </source>
</evidence>
<dbReference type="Pfam" id="PF14498">
    <property type="entry name" value="Glyco_hyd_65N_2"/>
    <property type="match status" value="1"/>
</dbReference>
<dbReference type="Gene3D" id="2.70.98.50">
    <property type="entry name" value="putative glycoside hydrolase family protein from bacillus halodurans"/>
    <property type="match status" value="1"/>
</dbReference>
<keyword evidence="4" id="KW-1185">Reference proteome</keyword>
<dbReference type="AlphaFoldDB" id="A0A934S9J1"/>
<protein>
    <submittedName>
        <fullName evidence="3">Glycoside hydrolase N-terminal domain-containing protein</fullName>
    </submittedName>
</protein>
<evidence type="ECO:0000313" key="3">
    <source>
        <dbReference type="EMBL" id="MBK1881298.1"/>
    </source>
</evidence>
<dbReference type="EMBL" id="JAENIJ010000003">
    <property type="protein sequence ID" value="MBK1881298.1"/>
    <property type="molecule type" value="Genomic_DNA"/>
</dbReference>
<reference evidence="3" key="1">
    <citation type="submission" date="2021-01" db="EMBL/GenBank/DDBJ databases">
        <title>Modified the classification status of verrucomicrobia.</title>
        <authorList>
            <person name="Feng X."/>
        </authorList>
    </citation>
    <scope>NUCLEOTIDE SEQUENCE</scope>
    <source>
        <strain evidence="3">KCTC 22041</strain>
    </source>
</reference>
<organism evidence="3 4">
    <name type="scientific">Luteolibacter pohnpeiensis</name>
    <dbReference type="NCBI Taxonomy" id="454153"/>
    <lineage>
        <taxon>Bacteria</taxon>
        <taxon>Pseudomonadati</taxon>
        <taxon>Verrucomicrobiota</taxon>
        <taxon>Verrucomicrobiia</taxon>
        <taxon>Verrucomicrobiales</taxon>
        <taxon>Verrucomicrobiaceae</taxon>
        <taxon>Luteolibacter</taxon>
    </lineage>
</organism>
<name>A0A934S9J1_9BACT</name>
<dbReference type="GO" id="GO:0016787">
    <property type="term" value="F:hydrolase activity"/>
    <property type="evidence" value="ECO:0007669"/>
    <property type="project" value="UniProtKB-KW"/>
</dbReference>
<evidence type="ECO:0000256" key="1">
    <source>
        <dbReference type="SAM" id="SignalP"/>
    </source>
</evidence>
<dbReference type="InterPro" id="IPR027414">
    <property type="entry name" value="GH95_N_dom"/>
</dbReference>
<dbReference type="Proteomes" id="UP000603141">
    <property type="component" value="Unassembled WGS sequence"/>
</dbReference>
<keyword evidence="3" id="KW-0378">Hydrolase</keyword>
<feature type="domain" description="Glycosyl hydrolase family 95 N-terminal" evidence="2">
    <location>
        <begin position="76"/>
        <end position="193"/>
    </location>
</feature>
<keyword evidence="1" id="KW-0732">Signal</keyword>
<feature type="signal peptide" evidence="1">
    <location>
        <begin position="1"/>
        <end position="19"/>
    </location>
</feature>
<dbReference type="RefSeq" id="WP_200267366.1">
    <property type="nucleotide sequence ID" value="NZ_JAENIJ010000003.1"/>
</dbReference>
<comment type="caution">
    <text evidence="3">The sequence shown here is derived from an EMBL/GenBank/DDBJ whole genome shotgun (WGS) entry which is preliminary data.</text>
</comment>
<gene>
    <name evidence="3" type="ORF">JIN85_02660</name>
</gene>